<evidence type="ECO:0000313" key="3">
    <source>
        <dbReference type="EMBL" id="KKN20445.1"/>
    </source>
</evidence>
<dbReference type="PANTHER" id="PTHR11067:SF9">
    <property type="entry name" value="INOSINE TRIPHOSPHATE PYROPHOSPHATASE"/>
    <property type="match status" value="1"/>
</dbReference>
<reference evidence="3" key="1">
    <citation type="journal article" date="2015" name="Nature">
        <title>Complex archaea that bridge the gap between prokaryotes and eukaryotes.</title>
        <authorList>
            <person name="Spang A."/>
            <person name="Saw J.H."/>
            <person name="Jorgensen S.L."/>
            <person name="Zaremba-Niedzwiedzka K."/>
            <person name="Martijn J."/>
            <person name="Lind A.E."/>
            <person name="van Eijk R."/>
            <person name="Schleper C."/>
            <person name="Guy L."/>
            <person name="Ettema T.J."/>
        </authorList>
    </citation>
    <scope>NUCLEOTIDE SEQUENCE</scope>
</reference>
<dbReference type="Gene3D" id="3.90.950.10">
    <property type="match status" value="1"/>
</dbReference>
<dbReference type="CDD" id="cd00515">
    <property type="entry name" value="HAM1"/>
    <property type="match status" value="1"/>
</dbReference>
<dbReference type="Pfam" id="PF01725">
    <property type="entry name" value="Ham1p_like"/>
    <property type="match status" value="1"/>
</dbReference>
<evidence type="ECO:0000256" key="2">
    <source>
        <dbReference type="ARBA" id="ARBA00022801"/>
    </source>
</evidence>
<comment type="caution">
    <text evidence="3">The sequence shown here is derived from an EMBL/GenBank/DDBJ whole genome shotgun (WGS) entry which is preliminary data.</text>
</comment>
<dbReference type="AlphaFoldDB" id="A0A0F9NLQ9"/>
<dbReference type="SUPFAM" id="SSF52972">
    <property type="entry name" value="ITPase-like"/>
    <property type="match status" value="1"/>
</dbReference>
<comment type="similarity">
    <text evidence="1">Belongs to the HAM1 NTPase family.</text>
</comment>
<gene>
    <name evidence="3" type="ORF">LCGC14_0935600</name>
</gene>
<dbReference type="GO" id="GO:0005737">
    <property type="term" value="C:cytoplasm"/>
    <property type="evidence" value="ECO:0007669"/>
    <property type="project" value="TreeGrafter"/>
</dbReference>
<dbReference type="EMBL" id="LAZR01003241">
    <property type="protein sequence ID" value="KKN20445.1"/>
    <property type="molecule type" value="Genomic_DNA"/>
</dbReference>
<dbReference type="InterPro" id="IPR002637">
    <property type="entry name" value="RdgB/HAM1"/>
</dbReference>
<dbReference type="NCBIfam" id="TIGR00042">
    <property type="entry name" value="RdgB/HAM1 family non-canonical purine NTP pyrophosphatase"/>
    <property type="match status" value="1"/>
</dbReference>
<protein>
    <submittedName>
        <fullName evidence="3">Uncharacterized protein</fullName>
    </submittedName>
</protein>
<dbReference type="GO" id="GO:0009143">
    <property type="term" value="P:nucleoside triphosphate catabolic process"/>
    <property type="evidence" value="ECO:0007669"/>
    <property type="project" value="InterPro"/>
</dbReference>
<keyword evidence="2" id="KW-0378">Hydrolase</keyword>
<dbReference type="InterPro" id="IPR029001">
    <property type="entry name" value="ITPase-like_fam"/>
</dbReference>
<name>A0A0F9NLQ9_9ZZZZ</name>
<dbReference type="PANTHER" id="PTHR11067">
    <property type="entry name" value="INOSINE TRIPHOSPHATE PYROPHOSPHATASE/HAM1 PROTEIN"/>
    <property type="match status" value="1"/>
</dbReference>
<sequence length="194" mass="22278">MENKENTIYFITGNNNKFMEVKDIFKSEDVRFNLREKNLMPIEIQAESVREVALYKLNSVRNKVKESFFIEDAGFFVDKPLKGFPGVYSSYIFKTIGNEGVLKLVNNFNQTKAHFSAVFALYLKPLEKIFLFEGNVNGKISEKVIGEGGFGFDPIFIPDAIPDRTFAELSMEEKNNISHRGQALRLLIKFLKEN</sequence>
<proteinExistence type="inferred from homology"/>
<organism evidence="3">
    <name type="scientific">marine sediment metagenome</name>
    <dbReference type="NCBI Taxonomy" id="412755"/>
    <lineage>
        <taxon>unclassified sequences</taxon>
        <taxon>metagenomes</taxon>
        <taxon>ecological metagenomes</taxon>
    </lineage>
</organism>
<evidence type="ECO:0000256" key="1">
    <source>
        <dbReference type="ARBA" id="ARBA00008023"/>
    </source>
</evidence>
<accession>A0A0F9NLQ9</accession>
<dbReference type="GO" id="GO:0047429">
    <property type="term" value="F:nucleoside triphosphate diphosphatase activity"/>
    <property type="evidence" value="ECO:0007669"/>
    <property type="project" value="InterPro"/>
</dbReference>